<organism evidence="2 3">
    <name type="scientific">Anaeramoeba flamelloides</name>
    <dbReference type="NCBI Taxonomy" id="1746091"/>
    <lineage>
        <taxon>Eukaryota</taxon>
        <taxon>Metamonada</taxon>
        <taxon>Anaeramoebidae</taxon>
        <taxon>Anaeramoeba</taxon>
    </lineage>
</organism>
<feature type="region of interest" description="Disordered" evidence="1">
    <location>
        <begin position="57"/>
        <end position="92"/>
    </location>
</feature>
<feature type="region of interest" description="Disordered" evidence="1">
    <location>
        <begin position="191"/>
        <end position="237"/>
    </location>
</feature>
<evidence type="ECO:0000313" key="2">
    <source>
        <dbReference type="EMBL" id="KAJ6230091.1"/>
    </source>
</evidence>
<accession>A0ABQ8XC08</accession>
<keyword evidence="3" id="KW-1185">Reference proteome</keyword>
<gene>
    <name evidence="2" type="ORF">M0813_07318</name>
</gene>
<feature type="compositionally biased region" description="Basic residues" evidence="1">
    <location>
        <begin position="1"/>
        <end position="12"/>
    </location>
</feature>
<comment type="caution">
    <text evidence="2">The sequence shown here is derived from an EMBL/GenBank/DDBJ whole genome shotgun (WGS) entry which is preliminary data.</text>
</comment>
<feature type="compositionally biased region" description="Basic and acidic residues" evidence="1">
    <location>
        <begin position="65"/>
        <end position="80"/>
    </location>
</feature>
<evidence type="ECO:0000256" key="1">
    <source>
        <dbReference type="SAM" id="MobiDB-lite"/>
    </source>
</evidence>
<proteinExistence type="predicted"/>
<dbReference type="Proteomes" id="UP001150062">
    <property type="component" value="Unassembled WGS sequence"/>
</dbReference>
<feature type="region of interest" description="Disordered" evidence="1">
    <location>
        <begin position="1"/>
        <end position="40"/>
    </location>
</feature>
<dbReference type="EMBL" id="JAOAOG010000315">
    <property type="protein sequence ID" value="KAJ6230091.1"/>
    <property type="molecule type" value="Genomic_DNA"/>
</dbReference>
<reference evidence="2" key="1">
    <citation type="submission" date="2022-08" db="EMBL/GenBank/DDBJ databases">
        <title>Novel sulfate-reducing endosymbionts in the free-living metamonad Anaeramoeba.</title>
        <authorList>
            <person name="Jerlstrom-Hultqvist J."/>
            <person name="Cepicka I."/>
            <person name="Gallot-Lavallee L."/>
            <person name="Salas-Leiva D."/>
            <person name="Curtis B.A."/>
            <person name="Zahonova K."/>
            <person name="Pipaliya S."/>
            <person name="Dacks J."/>
            <person name="Roger A.J."/>
        </authorList>
    </citation>
    <scope>NUCLEOTIDE SEQUENCE</scope>
    <source>
        <strain evidence="2">Schooner1</strain>
    </source>
</reference>
<name>A0ABQ8XC08_9EUKA</name>
<sequence length="237" mass="28981">MSFLKKVFHKRKTFPEKRATNVEQNQQKNNEEQNFQIIDKTPPELMNLLDQILQSEGQVKKEKKKEKEQEQEQEQEKEKEQEQEEEEEEEEENYFRLVDMIHSNYIEKSASLKNCVCFQPICEILTKFFVNQFKNHQSTIQYLVKEHNQKKLLQALISLSRSSDSFEKFQNKKLLKTLITILSLFKFEKTKSKKETQKVFRQVKKKKKKEQEQEQEQRKKKNKNKKKEERRERRKQY</sequence>
<feature type="compositionally biased region" description="Acidic residues" evidence="1">
    <location>
        <begin position="81"/>
        <end position="92"/>
    </location>
</feature>
<protein>
    <submittedName>
        <fullName evidence="2">Protein eiger</fullName>
    </submittedName>
</protein>
<feature type="compositionally biased region" description="Low complexity" evidence="1">
    <location>
        <begin position="21"/>
        <end position="36"/>
    </location>
</feature>
<evidence type="ECO:0000313" key="3">
    <source>
        <dbReference type="Proteomes" id="UP001150062"/>
    </source>
</evidence>